<evidence type="ECO:0000256" key="1">
    <source>
        <dbReference type="SAM" id="MobiDB-lite"/>
    </source>
</evidence>
<evidence type="ECO:0000256" key="2">
    <source>
        <dbReference type="SAM" id="Phobius"/>
    </source>
</evidence>
<dbReference type="EMBL" id="HBEO01001723">
    <property type="protein sequence ID" value="CAD8467211.1"/>
    <property type="molecule type" value="Transcribed_RNA"/>
</dbReference>
<sequence length="224" mass="25718">MVRLTSKHNPSFDDDDDEDDEFTPTCLRTTGSDSSDHPNNSSQHQARHRRFSSSIYTKKKQLDLIYGIHAFFAAVTGAIAVVHPQLYEIFMNLKAEEQGCRIMAEQANTIIRLYGALIFSQSWLVWKTREVPDPFVRKIFAQGYLLCFSTSTLVLGYAQLVATSFKRATKRLIVPCRYKQIFSSEWAGYNWPVIGMFFFFSAIYAWFLLTKKLPEFEHSVAATV</sequence>
<dbReference type="AlphaFoldDB" id="A0A6T7M8J7"/>
<feature type="region of interest" description="Disordered" evidence="1">
    <location>
        <begin position="1"/>
        <end position="52"/>
    </location>
</feature>
<name>A0A6T7M8J7_9CRYP</name>
<reference evidence="4" key="1">
    <citation type="submission" date="2021-01" db="EMBL/GenBank/DDBJ databases">
        <authorList>
            <person name="Corre E."/>
            <person name="Pelletier E."/>
            <person name="Niang G."/>
            <person name="Scheremetjew M."/>
            <person name="Finn R."/>
            <person name="Kale V."/>
            <person name="Holt S."/>
            <person name="Cochrane G."/>
            <person name="Meng A."/>
            <person name="Brown T."/>
            <person name="Cohen L."/>
        </authorList>
    </citation>
    <scope>NUCLEOTIDE SEQUENCE</scope>
    <source>
        <strain evidence="4">CCMP325</strain>
    </source>
</reference>
<feature type="transmembrane region" description="Helical" evidence="2">
    <location>
        <begin position="64"/>
        <end position="83"/>
    </location>
</feature>
<feature type="transmembrane region" description="Helical" evidence="2">
    <location>
        <begin position="186"/>
        <end position="209"/>
    </location>
</feature>
<evidence type="ECO:0000313" key="4">
    <source>
        <dbReference type="EMBL" id="CAD8467211.1"/>
    </source>
</evidence>
<feature type="compositionally biased region" description="Acidic residues" evidence="1">
    <location>
        <begin position="12"/>
        <end position="22"/>
    </location>
</feature>
<feature type="transmembrane region" description="Helical" evidence="2">
    <location>
        <begin position="143"/>
        <end position="165"/>
    </location>
</feature>
<accession>A0A6T7M8J7</accession>
<organism evidence="4">
    <name type="scientific">Hanusia phi</name>
    <dbReference type="NCBI Taxonomy" id="3032"/>
    <lineage>
        <taxon>Eukaryota</taxon>
        <taxon>Cryptophyceae</taxon>
        <taxon>Pyrenomonadales</taxon>
        <taxon>Geminigeraceae</taxon>
        <taxon>Hanusia</taxon>
    </lineage>
</organism>
<proteinExistence type="predicted"/>
<keyword evidence="2" id="KW-0472">Membrane</keyword>
<keyword evidence="2" id="KW-1133">Transmembrane helix</keyword>
<feature type="compositionally biased region" description="Polar residues" evidence="1">
    <location>
        <begin position="26"/>
        <end position="44"/>
    </location>
</feature>
<gene>
    <name evidence="3" type="ORF">HPHI1048_LOCUS1237</name>
    <name evidence="4" type="ORF">HPHI1048_LOCUS1241</name>
</gene>
<keyword evidence="2" id="KW-0812">Transmembrane</keyword>
<protein>
    <submittedName>
        <fullName evidence="4">Uncharacterized protein</fullName>
    </submittedName>
</protein>
<dbReference type="EMBL" id="HBEO01001719">
    <property type="protein sequence ID" value="CAD8467204.1"/>
    <property type="molecule type" value="Transcribed_RNA"/>
</dbReference>
<evidence type="ECO:0000313" key="3">
    <source>
        <dbReference type="EMBL" id="CAD8467204.1"/>
    </source>
</evidence>